<protein>
    <recommendedName>
        <fullName evidence="2">glucuronosyltransferase</fullName>
        <ecNumber evidence="2">2.4.1.17</ecNumber>
    </recommendedName>
</protein>
<comment type="catalytic activity">
    <reaction evidence="5">
        <text>glucuronate acceptor + UDP-alpha-D-glucuronate = acceptor beta-D-glucuronoside + UDP + H(+)</text>
        <dbReference type="Rhea" id="RHEA:21032"/>
        <dbReference type="ChEBI" id="CHEBI:15378"/>
        <dbReference type="ChEBI" id="CHEBI:58052"/>
        <dbReference type="ChEBI" id="CHEBI:58223"/>
        <dbReference type="ChEBI" id="CHEBI:132367"/>
        <dbReference type="ChEBI" id="CHEBI:132368"/>
        <dbReference type="EC" id="2.4.1.17"/>
    </reaction>
</comment>
<dbReference type="Gene3D" id="3.40.50.2000">
    <property type="entry name" value="Glycogen Phosphorylase B"/>
    <property type="match status" value="1"/>
</dbReference>
<evidence type="ECO:0000256" key="2">
    <source>
        <dbReference type="ARBA" id="ARBA00012544"/>
    </source>
</evidence>
<dbReference type="CDD" id="cd03784">
    <property type="entry name" value="GT1_Gtf-like"/>
    <property type="match status" value="1"/>
</dbReference>
<keyword evidence="6" id="KW-1133">Transmembrane helix</keyword>
<dbReference type="Proteomes" id="UP000887540">
    <property type="component" value="Unplaced"/>
</dbReference>
<keyword evidence="7" id="KW-1185">Reference proteome</keyword>
<accession>A0A914DZ20</accession>
<keyword evidence="6" id="KW-0812">Transmembrane</keyword>
<dbReference type="PANTHER" id="PTHR48043:SF23">
    <property type="entry name" value="UDP-GLUCURONOSYLTRANSFERASE"/>
    <property type="match status" value="1"/>
</dbReference>
<evidence type="ECO:0000256" key="5">
    <source>
        <dbReference type="ARBA" id="ARBA00047475"/>
    </source>
</evidence>
<dbReference type="GO" id="GO:0015020">
    <property type="term" value="F:glucuronosyltransferase activity"/>
    <property type="evidence" value="ECO:0007669"/>
    <property type="project" value="UniProtKB-EC"/>
</dbReference>
<keyword evidence="4" id="KW-0808">Transferase</keyword>
<evidence type="ECO:0000256" key="4">
    <source>
        <dbReference type="ARBA" id="ARBA00022679"/>
    </source>
</evidence>
<evidence type="ECO:0000313" key="7">
    <source>
        <dbReference type="Proteomes" id="UP000887540"/>
    </source>
</evidence>
<dbReference type="Pfam" id="PF00201">
    <property type="entry name" value="UDPGT"/>
    <property type="match status" value="2"/>
</dbReference>
<proteinExistence type="inferred from homology"/>
<evidence type="ECO:0000256" key="6">
    <source>
        <dbReference type="SAM" id="Phobius"/>
    </source>
</evidence>
<name>A0A914DZ20_9BILA</name>
<dbReference type="InterPro" id="IPR002213">
    <property type="entry name" value="UDP_glucos_trans"/>
</dbReference>
<dbReference type="WBParaSite" id="ACRNAN_scaffold4442.g17905.t1">
    <property type="protein sequence ID" value="ACRNAN_scaffold4442.g17905.t1"/>
    <property type="gene ID" value="ACRNAN_scaffold4442.g17905"/>
</dbReference>
<evidence type="ECO:0000256" key="3">
    <source>
        <dbReference type="ARBA" id="ARBA00022676"/>
    </source>
</evidence>
<comment type="similarity">
    <text evidence="1">Belongs to the UDP-glycosyltransferase family.</text>
</comment>
<organism evidence="7 8">
    <name type="scientific">Acrobeloides nanus</name>
    <dbReference type="NCBI Taxonomy" id="290746"/>
    <lineage>
        <taxon>Eukaryota</taxon>
        <taxon>Metazoa</taxon>
        <taxon>Ecdysozoa</taxon>
        <taxon>Nematoda</taxon>
        <taxon>Chromadorea</taxon>
        <taxon>Rhabditida</taxon>
        <taxon>Tylenchina</taxon>
        <taxon>Cephalobomorpha</taxon>
        <taxon>Cephaloboidea</taxon>
        <taxon>Cephalobidae</taxon>
        <taxon>Acrobeloides</taxon>
    </lineage>
</organism>
<dbReference type="SUPFAM" id="SSF53756">
    <property type="entry name" value="UDP-Glycosyltransferase/glycogen phosphorylase"/>
    <property type="match status" value="2"/>
</dbReference>
<dbReference type="InterPro" id="IPR050271">
    <property type="entry name" value="UDP-glycosyltransferase"/>
</dbReference>
<feature type="transmembrane region" description="Helical" evidence="6">
    <location>
        <begin position="280"/>
        <end position="303"/>
    </location>
</feature>
<dbReference type="EC" id="2.4.1.17" evidence="2"/>
<dbReference type="PANTHER" id="PTHR48043">
    <property type="entry name" value="EG:EG0003.4 PROTEIN-RELATED"/>
    <property type="match status" value="1"/>
</dbReference>
<evidence type="ECO:0000313" key="8">
    <source>
        <dbReference type="WBParaSite" id="ACRNAN_scaffold4442.g17905.t1"/>
    </source>
</evidence>
<keyword evidence="3" id="KW-0328">Glycosyltransferase</keyword>
<keyword evidence="6" id="KW-0472">Membrane</keyword>
<dbReference type="AlphaFoldDB" id="A0A914DZ20"/>
<evidence type="ECO:0000256" key="1">
    <source>
        <dbReference type="ARBA" id="ARBA00009995"/>
    </source>
</evidence>
<reference evidence="8" key="1">
    <citation type="submission" date="2022-11" db="UniProtKB">
        <authorList>
            <consortium name="WormBaseParasite"/>
        </authorList>
    </citation>
    <scope>IDENTIFICATION</scope>
</reference>
<sequence>MGRIADVLAKAGHDVLVYEQIVYENIHTNGTELARVLIRAKDFETSASNLTMQEERWSGKKQSLWAMIKSSRFMREDFAKCCRHQIQDKELVARLKSENFDIGIGEPFDACFYGIMEKIGLNNYITALSTALMEHLASLLGIPATPSFLPEHPKLLAFVTHAGMNSVQESAAKGVPLICIPLFADQMRNAKTLEYRKVAIVLDRNELTAEILSDAIRRIIENDSYRKNAKRISSMIANKPMASEERIVKYTEFAAEFGPDLNLELEGRNLNFIQFYCLDIIIPAILAVLSVIYLIYRLVFFVVRKALLFGSKQKVE</sequence>